<feature type="non-terminal residue" evidence="1">
    <location>
        <position position="1"/>
    </location>
</feature>
<name>A0A413PXF4_9FIRM</name>
<comment type="caution">
    <text evidence="1">The sequence shown here is derived from an EMBL/GenBank/DDBJ whole genome shotgun (WGS) entry which is preliminary data.</text>
</comment>
<dbReference type="Proteomes" id="UP000283721">
    <property type="component" value="Unassembled WGS sequence"/>
</dbReference>
<organism evidence="1 2">
    <name type="scientific">Agathobacter rectalis</name>
    <dbReference type="NCBI Taxonomy" id="39491"/>
    <lineage>
        <taxon>Bacteria</taxon>
        <taxon>Bacillati</taxon>
        <taxon>Bacillota</taxon>
        <taxon>Clostridia</taxon>
        <taxon>Lachnospirales</taxon>
        <taxon>Lachnospiraceae</taxon>
        <taxon>Agathobacter</taxon>
    </lineage>
</organism>
<evidence type="ECO:0000313" key="1">
    <source>
        <dbReference type="EMBL" id="RGZ82555.1"/>
    </source>
</evidence>
<sequence length="55" mass="6572">EKREKQMKMDSAVDEIRRRFGFYSIQRGLMYRDRILSAVNAKEEHTVHPHGYFSG</sequence>
<dbReference type="AlphaFoldDB" id="A0A413PXF4"/>
<protein>
    <submittedName>
        <fullName evidence="1">DNA polymerase IV</fullName>
    </submittedName>
</protein>
<accession>A0A413PXF4</accession>
<evidence type="ECO:0000313" key="2">
    <source>
        <dbReference type="Proteomes" id="UP000283721"/>
    </source>
</evidence>
<reference evidence="1 2" key="1">
    <citation type="submission" date="2018-08" db="EMBL/GenBank/DDBJ databases">
        <title>A genome reference for cultivated species of the human gut microbiota.</title>
        <authorList>
            <person name="Zou Y."/>
            <person name="Xue W."/>
            <person name="Luo G."/>
        </authorList>
    </citation>
    <scope>NUCLEOTIDE SEQUENCE [LARGE SCALE GENOMIC DNA]</scope>
    <source>
        <strain evidence="1 2">AM47-6BH</strain>
    </source>
</reference>
<dbReference type="EMBL" id="QSES01000173">
    <property type="protein sequence ID" value="RGZ82555.1"/>
    <property type="molecule type" value="Genomic_DNA"/>
</dbReference>
<gene>
    <name evidence="1" type="ORF">DW967_18720</name>
</gene>
<proteinExistence type="predicted"/>